<dbReference type="InterPro" id="IPR041916">
    <property type="entry name" value="Anti_sigma_zinc_sf"/>
</dbReference>
<dbReference type="EMBL" id="QQBC01000011">
    <property type="protein sequence ID" value="RDI63128.1"/>
    <property type="molecule type" value="Genomic_DNA"/>
</dbReference>
<reference evidence="6 7" key="1">
    <citation type="submission" date="2018-07" db="EMBL/GenBank/DDBJ databases">
        <title>Genomic Encyclopedia of Type Strains, Phase IV (KMG-IV): sequencing the most valuable type-strain genomes for metagenomic binning, comparative biology and taxonomic classification.</title>
        <authorList>
            <person name="Goeker M."/>
        </authorList>
    </citation>
    <scope>NUCLEOTIDE SEQUENCE [LARGE SCALE GENOMIC DNA]</scope>
    <source>
        <strain evidence="6 7">DSM 44290</strain>
    </source>
</reference>
<sequence length="262" mass="27833">MTDDEYATWDAPYVLGALERAERLEYEQHLTACPHCRAAVAELAGIPGLLGRVEAEVALALVDPIPRQPLPARLTVPDIIGDHTAKTDGHRGLPESRVDEPAEPPVDLLPRLAERTRGQRRRGRWAAVGAAVATAAAAVAIAIPITATVAQRDAPPAATQVVAERQLEPVAATPVSASVKLLDADGRATVEMSCRYPAGEQSYRTEFELWLTSRTGTAAKLMGWSAGPGEALTMTRTTDLPPDQIASLEVRTGGATVLRSAI</sequence>
<dbReference type="AlphaFoldDB" id="A0A370HXA0"/>
<accession>A0A370HXA0</accession>
<evidence type="ECO:0000256" key="3">
    <source>
        <dbReference type="SAM" id="MobiDB-lite"/>
    </source>
</evidence>
<feature type="transmembrane region" description="Helical" evidence="4">
    <location>
        <begin position="125"/>
        <end position="145"/>
    </location>
</feature>
<dbReference type="Pfam" id="PF13490">
    <property type="entry name" value="zf-HC2"/>
    <property type="match status" value="1"/>
</dbReference>
<evidence type="ECO:0000313" key="6">
    <source>
        <dbReference type="EMBL" id="RDI63128.1"/>
    </source>
</evidence>
<evidence type="ECO:0000256" key="4">
    <source>
        <dbReference type="SAM" id="Phobius"/>
    </source>
</evidence>
<keyword evidence="4" id="KW-0472">Membrane</keyword>
<dbReference type="STRING" id="1210086.GCA_001613105_05081"/>
<dbReference type="Proteomes" id="UP000254869">
    <property type="component" value="Unassembled WGS sequence"/>
</dbReference>
<name>A0A370HXA0_9NOCA</name>
<gene>
    <name evidence="6" type="ORF">DFR76_111146</name>
</gene>
<keyword evidence="4" id="KW-1133">Transmembrane helix</keyword>
<protein>
    <submittedName>
        <fullName evidence="6">Putative zinc finger protein</fullName>
    </submittedName>
</protein>
<comment type="caution">
    <text evidence="6">The sequence shown here is derived from an EMBL/GenBank/DDBJ whole genome shotgun (WGS) entry which is preliminary data.</text>
</comment>
<keyword evidence="2" id="KW-0804">Transcription</keyword>
<keyword evidence="7" id="KW-1185">Reference proteome</keyword>
<dbReference type="RefSeq" id="WP_068002399.1">
    <property type="nucleotide sequence ID" value="NZ_QQBC01000011.1"/>
</dbReference>
<keyword evidence="4" id="KW-0812">Transmembrane</keyword>
<evidence type="ECO:0000313" key="7">
    <source>
        <dbReference type="Proteomes" id="UP000254869"/>
    </source>
</evidence>
<dbReference type="InterPro" id="IPR027383">
    <property type="entry name" value="Znf_put"/>
</dbReference>
<organism evidence="6 7">
    <name type="scientific">Nocardia pseudobrasiliensis</name>
    <dbReference type="NCBI Taxonomy" id="45979"/>
    <lineage>
        <taxon>Bacteria</taxon>
        <taxon>Bacillati</taxon>
        <taxon>Actinomycetota</taxon>
        <taxon>Actinomycetes</taxon>
        <taxon>Mycobacteriales</taxon>
        <taxon>Nocardiaceae</taxon>
        <taxon>Nocardia</taxon>
    </lineage>
</organism>
<keyword evidence="1" id="KW-0805">Transcription regulation</keyword>
<proteinExistence type="predicted"/>
<feature type="region of interest" description="Disordered" evidence="3">
    <location>
        <begin position="83"/>
        <end position="104"/>
    </location>
</feature>
<evidence type="ECO:0000256" key="1">
    <source>
        <dbReference type="ARBA" id="ARBA00023015"/>
    </source>
</evidence>
<evidence type="ECO:0000256" key="2">
    <source>
        <dbReference type="ARBA" id="ARBA00023163"/>
    </source>
</evidence>
<evidence type="ECO:0000259" key="5">
    <source>
        <dbReference type="Pfam" id="PF13490"/>
    </source>
</evidence>
<feature type="domain" description="Putative zinc-finger" evidence="5">
    <location>
        <begin position="13"/>
        <end position="37"/>
    </location>
</feature>
<dbReference type="Gene3D" id="1.10.10.1320">
    <property type="entry name" value="Anti-sigma factor, zinc-finger domain"/>
    <property type="match status" value="1"/>
</dbReference>
<feature type="compositionally biased region" description="Basic and acidic residues" evidence="3">
    <location>
        <begin position="83"/>
        <end position="100"/>
    </location>
</feature>